<feature type="region of interest" description="Disordered" evidence="1">
    <location>
        <begin position="57"/>
        <end position="111"/>
    </location>
</feature>
<dbReference type="EMBL" id="MZNU01000097">
    <property type="protein sequence ID" value="OWP04655.1"/>
    <property type="molecule type" value="Genomic_DNA"/>
</dbReference>
<dbReference type="InParanoid" id="A0A218ZBI9"/>
<comment type="caution">
    <text evidence="2">The sequence shown here is derived from an EMBL/GenBank/DDBJ whole genome shotgun (WGS) entry which is preliminary data.</text>
</comment>
<proteinExistence type="predicted"/>
<evidence type="ECO:0000256" key="1">
    <source>
        <dbReference type="SAM" id="MobiDB-lite"/>
    </source>
</evidence>
<sequence>MAARGRLAAQGDYVCLASKPHLTAHTQYGWDLTSNSVLSRVGFATVTLRCLEAAPDVSTANPRTWKHSNRAPGTTLDGLHGSGPRRASGASPRQTQREKQPTHSLRSWQMP</sequence>
<keyword evidence="3" id="KW-1185">Reference proteome</keyword>
<organism evidence="2 3">
    <name type="scientific">Diplocarpon coronariae</name>
    <dbReference type="NCBI Taxonomy" id="2795749"/>
    <lineage>
        <taxon>Eukaryota</taxon>
        <taxon>Fungi</taxon>
        <taxon>Dikarya</taxon>
        <taxon>Ascomycota</taxon>
        <taxon>Pezizomycotina</taxon>
        <taxon>Leotiomycetes</taxon>
        <taxon>Helotiales</taxon>
        <taxon>Drepanopezizaceae</taxon>
        <taxon>Diplocarpon</taxon>
    </lineage>
</organism>
<name>A0A218ZBI9_9HELO</name>
<dbReference type="Proteomes" id="UP000242519">
    <property type="component" value="Unassembled WGS sequence"/>
</dbReference>
<dbReference type="AlphaFoldDB" id="A0A218ZBI9"/>
<reference evidence="2 3" key="1">
    <citation type="submission" date="2017-04" db="EMBL/GenBank/DDBJ databases">
        <title>Draft genome sequence of Marssonina coronaria NL1: causal agent of apple blotch.</title>
        <authorList>
            <person name="Cheng Q."/>
        </authorList>
    </citation>
    <scope>NUCLEOTIDE SEQUENCE [LARGE SCALE GENOMIC DNA]</scope>
    <source>
        <strain evidence="2 3">NL1</strain>
    </source>
</reference>
<protein>
    <submittedName>
        <fullName evidence="2">Uncharacterized protein</fullName>
    </submittedName>
</protein>
<evidence type="ECO:0000313" key="2">
    <source>
        <dbReference type="EMBL" id="OWP04655.1"/>
    </source>
</evidence>
<gene>
    <name evidence="2" type="ORF">B2J93_4469</name>
</gene>
<feature type="compositionally biased region" description="Polar residues" evidence="1">
    <location>
        <begin position="102"/>
        <end position="111"/>
    </location>
</feature>
<evidence type="ECO:0000313" key="3">
    <source>
        <dbReference type="Proteomes" id="UP000242519"/>
    </source>
</evidence>
<accession>A0A218ZBI9</accession>